<dbReference type="EMBL" id="BQXH01000005">
    <property type="protein sequence ID" value="GKS81108.1"/>
    <property type="molecule type" value="Genomic_DNA"/>
</dbReference>
<protein>
    <submittedName>
        <fullName evidence="1">Uncharacterized protein</fullName>
    </submittedName>
</protein>
<reference evidence="1" key="1">
    <citation type="journal article" date="2022" name="Int. J. Syst. Evol. Microbiol.">
        <title>A novel species of lactic acid bacteria, Ligilactobacillus pabuli sp. nov., isolated from alfalfa silage.</title>
        <authorList>
            <person name="Tohno M."/>
            <person name="Tanizawa Y."/>
            <person name="Sawada H."/>
            <person name="Sakamoto M."/>
            <person name="Ohkuma M."/>
            <person name="Kobayashi H."/>
        </authorList>
    </citation>
    <scope>NUCLEOTIDE SEQUENCE</scope>
    <source>
        <strain evidence="1">AF129</strain>
    </source>
</reference>
<comment type="caution">
    <text evidence="1">The sequence shown here is derived from an EMBL/GenBank/DDBJ whole genome shotgun (WGS) entry which is preliminary data.</text>
</comment>
<sequence length="92" mass="10599">MNTYAQIIEGPRTYFGFLNIQFQAGYMKICVSQGLRRPLKWQVDLRQISGLTNELYLGVKRLAFYVGKREYILFGTGTGVVEYLENNLVVRA</sequence>
<keyword evidence="2" id="KW-1185">Reference proteome</keyword>
<dbReference type="RefSeq" id="WP_244054870.1">
    <property type="nucleotide sequence ID" value="NZ_BQXH01000005.1"/>
</dbReference>
<evidence type="ECO:0000313" key="2">
    <source>
        <dbReference type="Proteomes" id="UP001055149"/>
    </source>
</evidence>
<name>A0ABQ5JHE1_9LACO</name>
<organism evidence="1 2">
    <name type="scientific">Ligilactobacillus pabuli</name>
    <dbReference type="NCBI Taxonomy" id="2886039"/>
    <lineage>
        <taxon>Bacteria</taxon>
        <taxon>Bacillati</taxon>
        <taxon>Bacillota</taxon>
        <taxon>Bacilli</taxon>
        <taxon>Lactobacillales</taxon>
        <taxon>Lactobacillaceae</taxon>
        <taxon>Ligilactobacillus</taxon>
    </lineage>
</organism>
<evidence type="ECO:0000313" key="1">
    <source>
        <dbReference type="EMBL" id="GKS81108.1"/>
    </source>
</evidence>
<dbReference type="Proteomes" id="UP001055149">
    <property type="component" value="Unassembled WGS sequence"/>
</dbReference>
<gene>
    <name evidence="1" type="ORF">LPAF129_07930</name>
</gene>
<proteinExistence type="predicted"/>
<accession>A0ABQ5JHE1</accession>